<comment type="caution">
    <text evidence="1">The sequence shown here is derived from an EMBL/GenBank/DDBJ whole genome shotgun (WGS) entry which is preliminary data.</text>
</comment>
<proteinExistence type="predicted"/>
<evidence type="ECO:0008006" key="3">
    <source>
        <dbReference type="Google" id="ProtNLM"/>
    </source>
</evidence>
<keyword evidence="2" id="KW-1185">Reference proteome</keyword>
<evidence type="ECO:0000313" key="1">
    <source>
        <dbReference type="EMBL" id="GAL84040.1"/>
    </source>
</evidence>
<dbReference type="AlphaFoldDB" id="A0A098LAU0"/>
<dbReference type="NCBIfam" id="TIGR04183">
    <property type="entry name" value="Por_Secre_tail"/>
    <property type="match status" value="1"/>
</dbReference>
<accession>A0A098LAU0</accession>
<name>A0A098LAU0_9BACT</name>
<protein>
    <recommendedName>
        <fullName evidence="3">Secretion system C-terminal sorting domain-containing protein</fullName>
    </recommendedName>
</protein>
<evidence type="ECO:0000313" key="2">
    <source>
        <dbReference type="Proteomes" id="UP000030185"/>
    </source>
</evidence>
<reference evidence="1 2" key="1">
    <citation type="submission" date="2014-09" db="EMBL/GenBank/DDBJ databases">
        <title>Sporocytophaga myxococcoides PG-01 genome sequencing.</title>
        <authorList>
            <person name="Liu L."/>
            <person name="Gao P.J."/>
            <person name="Chen G.J."/>
            <person name="Wang L.S."/>
        </authorList>
    </citation>
    <scope>NUCLEOTIDE SEQUENCE [LARGE SCALE GENOMIC DNA]</scope>
    <source>
        <strain evidence="1 2">PG-01</strain>
    </source>
</reference>
<dbReference type="STRING" id="153721.MYP_1268"/>
<sequence length="804" mass="86838">MLGVNSQPNNATFSAIATNQTCHYFINRYLSSNWGLDNTGPGSTYIQFSVTAGSETNLIISQVKYTRKRTETGPGAMILKYSTDGLNFQDYSSSVDSVKTTESRKSLTKQIITEKGATVTFRLYGWLAADVQGQLYLDDIEVVGTILAGPITFYSQSGGNSNTSIWATSATGTKIPAIFNSENSFIIQAGHSVKVVNNIIAKNITINSSGRLYAGTVDEYSLSLYGNLVVNGIFGNTVLSSDKLTLKTFNNANVTGTGIFQTYGLQNANDLSIGLPTYIRGSVTSNKPIDFNNYPVTFRSSEAQTISGSPLTVKDLFIANSAGVTNQTSIIIKGGLNLTSGTFNTSNNVLLDLNTGYVSRYGGGVLNGKIKIKKNISGNEFGYHHVSFPLTNVTLAELADNATLAKGGYSWIYTYNEADKHPSADSGWVPVSGLNTPLVNTTGYTFYFNKPTSLDLSGNYTNSLTPLKYNVTNTKSGDAQSDGWNLIGNPFPSPINWTLDSGWVKTNVNNAIYIWDTKAGKYKTYINGASLNGGSPIIPSMQAFFIKASTGLKPTLTVNKRAFTTESNPAVARTAMAPAGLKITVTNNNGSDETLVRLNADADTSFNEEFDAYKLLNSGDCPSVFTQLNGIGYAVNSIPDEFNSVEIPLVISATSAGNYLISASDLSSIGDEYDISLKDKQFDKTQNLRTNPNYSVYINQNENPERFYLTLKKSDVITGVNGTAAQSVNFYCYDKKIFINLPESANTALSLSISDVSGNQVLGNKELPIAGSTVVYNVDTLKPGMYLVSVFDGHKLMTQKIILY</sequence>
<organism evidence="1 2">
    <name type="scientific">Sporocytophaga myxococcoides</name>
    <dbReference type="NCBI Taxonomy" id="153721"/>
    <lineage>
        <taxon>Bacteria</taxon>
        <taxon>Pseudomonadati</taxon>
        <taxon>Bacteroidota</taxon>
        <taxon>Cytophagia</taxon>
        <taxon>Cytophagales</taxon>
        <taxon>Cytophagaceae</taxon>
        <taxon>Sporocytophaga</taxon>
    </lineage>
</organism>
<dbReference type="eggNOG" id="COG5492">
    <property type="taxonomic scope" value="Bacteria"/>
</dbReference>
<gene>
    <name evidence="1" type="ORF">MYP_1268</name>
</gene>
<dbReference type="InterPro" id="IPR026444">
    <property type="entry name" value="Secre_tail"/>
</dbReference>
<dbReference type="EMBL" id="BBLT01000002">
    <property type="protein sequence ID" value="GAL84040.1"/>
    <property type="molecule type" value="Genomic_DNA"/>
</dbReference>
<dbReference type="Proteomes" id="UP000030185">
    <property type="component" value="Unassembled WGS sequence"/>
</dbReference>